<gene>
    <name evidence="1" type="ordered locus">Ahos_1616</name>
</gene>
<accession>F4B5Z6</accession>
<name>F4B5Z6_ACIHW</name>
<organism evidence="1 2">
    <name type="scientific">Acidianus hospitalis (strain W1)</name>
    <dbReference type="NCBI Taxonomy" id="933801"/>
    <lineage>
        <taxon>Archaea</taxon>
        <taxon>Thermoproteota</taxon>
        <taxon>Thermoprotei</taxon>
        <taxon>Sulfolobales</taxon>
        <taxon>Sulfolobaceae</taxon>
        <taxon>Acidianus</taxon>
    </lineage>
</organism>
<proteinExistence type="predicted"/>
<keyword evidence="2" id="KW-1185">Reference proteome</keyword>
<dbReference type="HOGENOM" id="CLU_1665385_0_0_2"/>
<dbReference type="EMBL" id="CP002535">
    <property type="protein sequence ID" value="AEE94494.1"/>
    <property type="molecule type" value="Genomic_DNA"/>
</dbReference>
<reference evidence="1 2" key="1">
    <citation type="journal article" date="2011" name="Extremophiles">
        <title>Genomic analysis of Acidianus hospitalis W1 a host for studying crenarchaeal virus and plasmid life cycles.</title>
        <authorList>
            <person name="You X.Y."/>
            <person name="Liu C."/>
            <person name="Wang S.Y."/>
            <person name="Jiang C.Y."/>
            <person name="Shah S.A."/>
            <person name="Prangishvili D."/>
            <person name="She Q."/>
            <person name="Liu S.J."/>
            <person name="Garrett R.A."/>
        </authorList>
    </citation>
    <scope>NUCLEOTIDE SEQUENCE [LARGE SCALE GENOMIC DNA]</scope>
    <source>
        <strain evidence="1 2">W1</strain>
    </source>
</reference>
<evidence type="ECO:0000313" key="1">
    <source>
        <dbReference type="EMBL" id="AEE94494.1"/>
    </source>
</evidence>
<dbReference type="KEGG" id="aho:Ahos_1616"/>
<evidence type="ECO:0000313" key="2">
    <source>
        <dbReference type="Proteomes" id="UP000008458"/>
    </source>
</evidence>
<protein>
    <submittedName>
        <fullName evidence="1">Uncharacterized protein</fullName>
    </submittedName>
</protein>
<reference key="2">
    <citation type="journal article" date="2011" name="Extremophiles">
        <title>Genomic analyses of Acidianus hospitalis W1 a host for studying crenarchaeal virus and plasmid life cycles.</title>
        <authorList>
            <person name="You X.Y."/>
            <person name="Liu C."/>
            <person name="Wang S.Y."/>
            <person name="Jiang C.Y."/>
            <person name="Shah S.A."/>
            <person name="Prangishvili D."/>
            <person name="Liu S.J."/>
            <person name="Garrett R.A."/>
        </authorList>
    </citation>
    <scope>NUCLEOTIDE SEQUENCE</scope>
    <source>
        <strain>W1</strain>
    </source>
</reference>
<dbReference type="AlphaFoldDB" id="F4B5Z6"/>
<dbReference type="Proteomes" id="UP000008458">
    <property type="component" value="Chromosome"/>
</dbReference>
<sequence>MCNMLHMIEKQVLAKVLSVSLSDSEILNLLGKLKENDSELERECGISRKTIYNWKKGKVGEISRETKEKLVSFILNKYDKEGLMTIAEVKRYSYIQILLELMREGLNEEEKRKLEVIVKDDKVSGGEAVIPNSTPAYSDYSSNYNKTTNSSLLSLSLH</sequence>